<reference evidence="2 3" key="1">
    <citation type="submission" date="2015-12" db="EMBL/GenBank/DDBJ databases">
        <title>Haloprofundus marisrubri gen. nov., sp. nov., an extremely halophilic archaeon isolated from the Discovery deep brine-seawater interface in the Red Sea.</title>
        <authorList>
            <person name="Zhang G."/>
            <person name="Stingl U."/>
            <person name="Rashid M."/>
        </authorList>
    </citation>
    <scope>NUCLEOTIDE SEQUENCE [LARGE SCALE GENOMIC DNA]</scope>
    <source>
        <strain evidence="2 3">SB9</strain>
    </source>
</reference>
<evidence type="ECO:0000256" key="1">
    <source>
        <dbReference type="SAM" id="Phobius"/>
    </source>
</evidence>
<accession>A0A0W1R9W1</accession>
<comment type="caution">
    <text evidence="2">The sequence shown here is derived from an EMBL/GenBank/DDBJ whole genome shotgun (WGS) entry which is preliminary data.</text>
</comment>
<keyword evidence="1" id="KW-0812">Transmembrane</keyword>
<dbReference type="STRING" id="1514971.AUR64_12110"/>
<dbReference type="OrthoDB" id="312630at2157"/>
<sequence>MNRRLLLASAAVVVLLFTSGCLGFFGDNQIPEGRLDGNVSGEYNWDADADVYINISEQATYQAVYRFEGEELRLYRTGFGTEDPLYVEAVRYRYPNGSVINGTTLIARGGSIEEQRDGVVVQPPADAPSNEAGQLAFTGQSTPKQFTMRTFVKGSYEIVLPEDRRVDVPLLSSTRPNPDRQATEDGRVHLYWNDVQRDGISVRFYLQRDLYIFGAILGVSAVVALVGGLYYRRRITELRKQREELGLDVDTSDDGGRRRPPGM</sequence>
<dbReference type="EMBL" id="LOPU01000018">
    <property type="protein sequence ID" value="KTG10313.1"/>
    <property type="molecule type" value="Genomic_DNA"/>
</dbReference>
<name>A0A0W1R9W1_9EURY</name>
<gene>
    <name evidence="2" type="ORF">AUR64_12110</name>
</gene>
<dbReference type="PROSITE" id="PS51257">
    <property type="entry name" value="PROKAR_LIPOPROTEIN"/>
    <property type="match status" value="1"/>
</dbReference>
<keyword evidence="3" id="KW-1185">Reference proteome</keyword>
<keyword evidence="1" id="KW-1133">Transmembrane helix</keyword>
<evidence type="ECO:0000313" key="3">
    <source>
        <dbReference type="Proteomes" id="UP000054387"/>
    </source>
</evidence>
<dbReference type="InterPro" id="IPR043826">
    <property type="entry name" value="DUF5803"/>
</dbReference>
<dbReference type="Pfam" id="PF19119">
    <property type="entry name" value="DUF5803"/>
    <property type="match status" value="1"/>
</dbReference>
<evidence type="ECO:0000313" key="2">
    <source>
        <dbReference type="EMBL" id="KTG10313.1"/>
    </source>
</evidence>
<dbReference type="AlphaFoldDB" id="A0A0W1R9W1"/>
<dbReference type="Proteomes" id="UP000054387">
    <property type="component" value="Unassembled WGS sequence"/>
</dbReference>
<keyword evidence="1" id="KW-0472">Membrane</keyword>
<feature type="transmembrane region" description="Helical" evidence="1">
    <location>
        <begin position="210"/>
        <end position="231"/>
    </location>
</feature>
<proteinExistence type="predicted"/>
<organism evidence="2 3">
    <name type="scientific">Haloprofundus marisrubri</name>
    <dbReference type="NCBI Taxonomy" id="1514971"/>
    <lineage>
        <taxon>Archaea</taxon>
        <taxon>Methanobacteriati</taxon>
        <taxon>Methanobacteriota</taxon>
        <taxon>Stenosarchaea group</taxon>
        <taxon>Halobacteria</taxon>
        <taxon>Halobacteriales</taxon>
        <taxon>Haloferacaceae</taxon>
        <taxon>Haloprofundus</taxon>
    </lineage>
</organism>
<protein>
    <submittedName>
        <fullName evidence="2">Uncharacterized protein</fullName>
    </submittedName>
</protein>
<dbReference type="RefSeq" id="WP_058581667.1">
    <property type="nucleotide sequence ID" value="NZ_LOPU01000018.1"/>
</dbReference>